<dbReference type="InterPro" id="IPR001387">
    <property type="entry name" value="Cro/C1-type_HTH"/>
</dbReference>
<dbReference type="InterPro" id="IPR010982">
    <property type="entry name" value="Lambda_DNA-bd_dom_sf"/>
</dbReference>
<accession>A0A1I5W8L6</accession>
<dbReference type="GO" id="GO:0003677">
    <property type="term" value="F:DNA binding"/>
    <property type="evidence" value="ECO:0007669"/>
    <property type="project" value="UniProtKB-KW"/>
</dbReference>
<gene>
    <name evidence="2" type="ORF">SAMN05421854_109113</name>
</gene>
<feature type="domain" description="HTH cro/C1-type" evidence="1">
    <location>
        <begin position="14"/>
        <end position="68"/>
    </location>
</feature>
<dbReference type="AlphaFoldDB" id="A0A1I5W8L6"/>
<dbReference type="OrthoDB" id="4273543at2"/>
<dbReference type="RefSeq" id="WP_093575402.1">
    <property type="nucleotide sequence ID" value="NZ_FOWC01000009.1"/>
</dbReference>
<sequence length="698" mass="77260">MSEGQPASDFGPWLARQLRRADMTQAQLADRLGLTRAAVSAWITGRAQPREETKRAIAEAFDSDPAAVYNRSEDLAPALARKWYHRPAHADGGREYGNAAAFAFDADLSVLAKEATQNSLDERLDTDRAVRVRYVLHELTGERLDAFLRSIQWDTLRQHYEQAAATEQKVSKSLRSALDDLAATRTLRLLRVDDYNATGLVGPEYSDGQFAAVVRRQLDSFKQQASRAGGSYGLGKATLWGTSRFGLVLINSTLSKPFERRTARRVVGRLDLPWHTIDGDAYAGPAWFGEPDTEDERRGTARSWWADEETVQALHLERPNDDPGTSFLIVGAHDASGTADTLDEMHDKLVRSLAKDFWAAMVSGSGGEPMLEASVTAFHNGQTVIPEKRVDPHEHYPALSRALEAHLDGETVEELTEGEQVARAGVPLTVVPRRTDSRRKPASIEHEAVLLITPAGETDQPLNQVVLMRGNRMTVRDYRPRELPIGAMAFQAVLLAGYATGRNNEEVELAEQFLRASEPPEHNRWGKTEELTATYVRGAQSRLTDFHRAIDDAVRRLVGKRERIRRDGPALLRELLKFDSPTAGPRRNQPIPTVRAVNALISDDGAWNVTVSLKLPDSEDPWSLTPVAKFDVRSGSRPDVPWRLVSAENCSIEADNLVIDPGVRAASFTAITDPAKHPVPSRMSRLVVDIQRTRGGVA</sequence>
<dbReference type="PROSITE" id="PS50943">
    <property type="entry name" value="HTH_CROC1"/>
    <property type="match status" value="1"/>
</dbReference>
<dbReference type="STRING" id="112413.SAMN05421854_109113"/>
<dbReference type="CDD" id="cd00093">
    <property type="entry name" value="HTH_XRE"/>
    <property type="match status" value="1"/>
</dbReference>
<dbReference type="Gene3D" id="1.10.260.40">
    <property type="entry name" value="lambda repressor-like DNA-binding domains"/>
    <property type="match status" value="1"/>
</dbReference>
<dbReference type="Pfam" id="PF01381">
    <property type="entry name" value="HTH_3"/>
    <property type="match status" value="1"/>
</dbReference>
<organism evidence="2 3">
    <name type="scientific">Amycolatopsis rubida</name>
    <dbReference type="NCBI Taxonomy" id="112413"/>
    <lineage>
        <taxon>Bacteria</taxon>
        <taxon>Bacillati</taxon>
        <taxon>Actinomycetota</taxon>
        <taxon>Actinomycetes</taxon>
        <taxon>Pseudonocardiales</taxon>
        <taxon>Pseudonocardiaceae</taxon>
        <taxon>Amycolatopsis</taxon>
    </lineage>
</organism>
<dbReference type="SUPFAM" id="SSF47413">
    <property type="entry name" value="lambda repressor-like DNA-binding domains"/>
    <property type="match status" value="1"/>
</dbReference>
<evidence type="ECO:0000313" key="2">
    <source>
        <dbReference type="EMBL" id="SFQ16138.1"/>
    </source>
</evidence>
<protein>
    <submittedName>
        <fullName evidence="2">DNA-binding transcriptional regulator, XRE-family HTH domain</fullName>
    </submittedName>
</protein>
<keyword evidence="2" id="KW-0238">DNA-binding</keyword>
<dbReference type="EMBL" id="FOWC01000009">
    <property type="protein sequence ID" value="SFQ16138.1"/>
    <property type="molecule type" value="Genomic_DNA"/>
</dbReference>
<name>A0A1I5W8L6_9PSEU</name>
<dbReference type="SMART" id="SM00530">
    <property type="entry name" value="HTH_XRE"/>
    <property type="match status" value="1"/>
</dbReference>
<proteinExistence type="predicted"/>
<evidence type="ECO:0000259" key="1">
    <source>
        <dbReference type="PROSITE" id="PS50943"/>
    </source>
</evidence>
<dbReference type="Proteomes" id="UP000199137">
    <property type="component" value="Unassembled WGS sequence"/>
</dbReference>
<reference evidence="3" key="1">
    <citation type="submission" date="2016-10" db="EMBL/GenBank/DDBJ databases">
        <authorList>
            <person name="Varghese N."/>
            <person name="Submissions S."/>
        </authorList>
    </citation>
    <scope>NUCLEOTIDE SEQUENCE [LARGE SCALE GENOMIC DNA]</scope>
    <source>
        <strain evidence="3">DSM 44637</strain>
    </source>
</reference>
<evidence type="ECO:0000313" key="3">
    <source>
        <dbReference type="Proteomes" id="UP000199137"/>
    </source>
</evidence>